<evidence type="ECO:0000256" key="1">
    <source>
        <dbReference type="ARBA" id="ARBA00001933"/>
    </source>
</evidence>
<dbReference type="HOGENOM" id="CLU_016734_3_0_1"/>
<dbReference type="InParanoid" id="A0A0C3PBD6"/>
<evidence type="ECO:0000256" key="2">
    <source>
        <dbReference type="ARBA" id="ARBA00004733"/>
    </source>
</evidence>
<dbReference type="GO" id="GO:0004834">
    <property type="term" value="F:tryptophan synthase activity"/>
    <property type="evidence" value="ECO:0007669"/>
    <property type="project" value="UniProtKB-EC"/>
</dbReference>
<comment type="cofactor">
    <cofactor evidence="1">
        <name>pyridoxal 5'-phosphate</name>
        <dbReference type="ChEBI" id="CHEBI:597326"/>
    </cofactor>
</comment>
<dbReference type="STRING" id="870435.A0A0C3PBD6"/>
<accession>A0A0C3PBD6</accession>
<dbReference type="UniPathway" id="UPA00035">
    <property type="reaction ID" value="UER00044"/>
</dbReference>
<comment type="catalytic activity">
    <reaction evidence="12">
        <text>(1S,2R)-1-C-(indol-3-yl)glycerol 3-phosphate + L-serine = D-glyceraldehyde 3-phosphate + L-tryptophan + H2O</text>
        <dbReference type="Rhea" id="RHEA:10532"/>
        <dbReference type="ChEBI" id="CHEBI:15377"/>
        <dbReference type="ChEBI" id="CHEBI:33384"/>
        <dbReference type="ChEBI" id="CHEBI:57912"/>
        <dbReference type="ChEBI" id="CHEBI:58866"/>
        <dbReference type="ChEBI" id="CHEBI:59776"/>
        <dbReference type="EC" id="4.2.1.20"/>
    </reaction>
</comment>
<dbReference type="InterPro" id="IPR006653">
    <property type="entry name" value="Trp_synth_b_CS"/>
</dbReference>
<dbReference type="InterPro" id="IPR002028">
    <property type="entry name" value="Trp_synthase_suA"/>
</dbReference>
<keyword evidence="10" id="KW-0057">Aromatic amino acid biosynthesis</keyword>
<evidence type="ECO:0000256" key="8">
    <source>
        <dbReference type="ARBA" id="ARBA00022822"/>
    </source>
</evidence>
<evidence type="ECO:0000256" key="11">
    <source>
        <dbReference type="ARBA" id="ARBA00023239"/>
    </source>
</evidence>
<sequence length="383" mass="41859">MSLHRLPHLASVADSFIYVVSRVNGNHRLFHQNGFVNSELPDIIARICKHASVPLAVDFGIATCIHFDIVVEAGADGIVVGSRIVSLIKEAPAGRVPQVVENFCRGFKGSSPSNSSTAGVQSSRCHYPVIAMITRPTGITLLPPRFGRYVLEARYDCLLELEEASNATRNDPMFWDEFESHYGYMNRPSKLYGILQKIWLKREDLNHTGSHKINNAVGQVLLTKGLGKTRVIANTGAGQRGVATATVCARFGMERVISMGAEDVRRQTLNVFHMRILGAKVVPIQSDWVTNLAKTHSLVGSCFSPHPFPTIVRDYQKVIGCEIKAQMKEATGKLPVVVVACAGGSSNTIGSFCKFIPHTSVHLVGVEAGDKAEYMDKFIVLVC</sequence>
<name>A0A0C3PBD6_PISTI</name>
<protein>
    <recommendedName>
        <fullName evidence="6">Tryptophan synthase</fullName>
        <ecNumber evidence="5">4.2.1.20</ecNumber>
    </recommendedName>
</protein>
<comment type="similarity">
    <text evidence="4">In the N-terminal section; belongs to the TrpA family.</text>
</comment>
<comment type="pathway">
    <text evidence="2">Amino-acid biosynthesis; L-tryptophan biosynthesis; L-tryptophan from chorismate: step 5/5.</text>
</comment>
<dbReference type="GO" id="GO:0005737">
    <property type="term" value="C:cytoplasm"/>
    <property type="evidence" value="ECO:0007669"/>
    <property type="project" value="TreeGrafter"/>
</dbReference>
<evidence type="ECO:0000256" key="7">
    <source>
        <dbReference type="ARBA" id="ARBA00022605"/>
    </source>
</evidence>
<evidence type="ECO:0000313" key="14">
    <source>
        <dbReference type="EMBL" id="KIO10990.1"/>
    </source>
</evidence>
<proteinExistence type="inferred from homology"/>
<evidence type="ECO:0000256" key="3">
    <source>
        <dbReference type="ARBA" id="ARBA00005761"/>
    </source>
</evidence>
<dbReference type="SUPFAM" id="SSF53686">
    <property type="entry name" value="Tryptophan synthase beta subunit-like PLP-dependent enzymes"/>
    <property type="match status" value="1"/>
</dbReference>
<comment type="similarity">
    <text evidence="3">In the C-terminal section; belongs to the TrpB family.</text>
</comment>
<evidence type="ECO:0000256" key="12">
    <source>
        <dbReference type="ARBA" id="ARBA00049047"/>
    </source>
</evidence>
<dbReference type="AlphaFoldDB" id="A0A0C3PBD6"/>
<dbReference type="SUPFAM" id="SSF51366">
    <property type="entry name" value="Ribulose-phoshate binding barrel"/>
    <property type="match status" value="1"/>
</dbReference>
<dbReference type="Proteomes" id="UP000054217">
    <property type="component" value="Unassembled WGS sequence"/>
</dbReference>
<dbReference type="PANTHER" id="PTHR48077">
    <property type="entry name" value="TRYPTOPHAN SYNTHASE-RELATED"/>
    <property type="match status" value="1"/>
</dbReference>
<dbReference type="InterPro" id="IPR011060">
    <property type="entry name" value="RibuloseP-bd_barrel"/>
</dbReference>
<keyword evidence="7" id="KW-0028">Amino-acid biosynthesis</keyword>
<feature type="domain" description="Tryptophan synthase beta chain-like PALP" evidence="13">
    <location>
        <begin position="189"/>
        <end position="369"/>
    </location>
</feature>
<keyword evidence="9" id="KW-0663">Pyridoxal phosphate</keyword>
<keyword evidence="11" id="KW-0456">Lyase</keyword>
<dbReference type="EMBL" id="KN831950">
    <property type="protein sequence ID" value="KIO10990.1"/>
    <property type="molecule type" value="Genomic_DNA"/>
</dbReference>
<dbReference type="PANTHER" id="PTHR48077:SF3">
    <property type="entry name" value="TRYPTOPHAN SYNTHASE"/>
    <property type="match status" value="1"/>
</dbReference>
<dbReference type="InterPro" id="IPR001926">
    <property type="entry name" value="TrpB-like_PALP"/>
</dbReference>
<evidence type="ECO:0000259" key="13">
    <source>
        <dbReference type="Pfam" id="PF00291"/>
    </source>
</evidence>
<keyword evidence="15" id="KW-1185">Reference proteome</keyword>
<evidence type="ECO:0000256" key="9">
    <source>
        <dbReference type="ARBA" id="ARBA00022898"/>
    </source>
</evidence>
<dbReference type="PROSITE" id="PS00168">
    <property type="entry name" value="TRP_SYNTHASE_BETA"/>
    <property type="match status" value="1"/>
</dbReference>
<dbReference type="Gene3D" id="3.40.50.1100">
    <property type="match status" value="3"/>
</dbReference>
<reference evidence="14 15" key="1">
    <citation type="submission" date="2014-04" db="EMBL/GenBank/DDBJ databases">
        <authorList>
            <consortium name="DOE Joint Genome Institute"/>
            <person name="Kuo A."/>
            <person name="Kohler A."/>
            <person name="Costa M.D."/>
            <person name="Nagy L.G."/>
            <person name="Floudas D."/>
            <person name="Copeland A."/>
            <person name="Barry K.W."/>
            <person name="Cichocki N."/>
            <person name="Veneault-Fourrey C."/>
            <person name="LaButti K."/>
            <person name="Lindquist E.A."/>
            <person name="Lipzen A."/>
            <person name="Lundell T."/>
            <person name="Morin E."/>
            <person name="Murat C."/>
            <person name="Sun H."/>
            <person name="Tunlid A."/>
            <person name="Henrissat B."/>
            <person name="Grigoriev I.V."/>
            <person name="Hibbett D.S."/>
            <person name="Martin F."/>
            <person name="Nordberg H.P."/>
            <person name="Cantor M.N."/>
            <person name="Hua S.X."/>
        </authorList>
    </citation>
    <scope>NUCLEOTIDE SEQUENCE [LARGE SCALE GENOMIC DNA]</scope>
    <source>
        <strain evidence="14 15">Marx 270</strain>
    </source>
</reference>
<dbReference type="OrthoDB" id="10050244at2759"/>
<gene>
    <name evidence="14" type="ORF">M404DRAFT_20512</name>
</gene>
<evidence type="ECO:0000256" key="10">
    <source>
        <dbReference type="ARBA" id="ARBA00023141"/>
    </source>
</evidence>
<dbReference type="InterPro" id="IPR013785">
    <property type="entry name" value="Aldolase_TIM"/>
</dbReference>
<organism evidence="14 15">
    <name type="scientific">Pisolithus tinctorius Marx 270</name>
    <dbReference type="NCBI Taxonomy" id="870435"/>
    <lineage>
        <taxon>Eukaryota</taxon>
        <taxon>Fungi</taxon>
        <taxon>Dikarya</taxon>
        <taxon>Basidiomycota</taxon>
        <taxon>Agaricomycotina</taxon>
        <taxon>Agaricomycetes</taxon>
        <taxon>Agaricomycetidae</taxon>
        <taxon>Boletales</taxon>
        <taxon>Sclerodermatineae</taxon>
        <taxon>Pisolithaceae</taxon>
        <taxon>Pisolithus</taxon>
    </lineage>
</organism>
<dbReference type="Gene3D" id="3.20.20.70">
    <property type="entry name" value="Aldolase class I"/>
    <property type="match status" value="1"/>
</dbReference>
<dbReference type="Pfam" id="PF00290">
    <property type="entry name" value="Trp_syntA"/>
    <property type="match status" value="1"/>
</dbReference>
<evidence type="ECO:0000313" key="15">
    <source>
        <dbReference type="Proteomes" id="UP000054217"/>
    </source>
</evidence>
<reference evidence="15" key="2">
    <citation type="submission" date="2015-01" db="EMBL/GenBank/DDBJ databases">
        <title>Evolutionary Origins and Diversification of the Mycorrhizal Mutualists.</title>
        <authorList>
            <consortium name="DOE Joint Genome Institute"/>
            <consortium name="Mycorrhizal Genomics Consortium"/>
            <person name="Kohler A."/>
            <person name="Kuo A."/>
            <person name="Nagy L.G."/>
            <person name="Floudas D."/>
            <person name="Copeland A."/>
            <person name="Barry K.W."/>
            <person name="Cichocki N."/>
            <person name="Veneault-Fourrey C."/>
            <person name="LaButti K."/>
            <person name="Lindquist E.A."/>
            <person name="Lipzen A."/>
            <person name="Lundell T."/>
            <person name="Morin E."/>
            <person name="Murat C."/>
            <person name="Riley R."/>
            <person name="Ohm R."/>
            <person name="Sun H."/>
            <person name="Tunlid A."/>
            <person name="Henrissat B."/>
            <person name="Grigoriev I.V."/>
            <person name="Hibbett D.S."/>
            <person name="Martin F."/>
        </authorList>
    </citation>
    <scope>NUCLEOTIDE SEQUENCE [LARGE SCALE GENOMIC DNA]</scope>
    <source>
        <strain evidence="15">Marx 270</strain>
    </source>
</reference>
<dbReference type="InterPro" id="IPR036052">
    <property type="entry name" value="TrpB-like_PALP_sf"/>
</dbReference>
<dbReference type="InterPro" id="IPR023026">
    <property type="entry name" value="Trp_synth_beta/beta-like"/>
</dbReference>
<evidence type="ECO:0000256" key="5">
    <source>
        <dbReference type="ARBA" id="ARBA00012043"/>
    </source>
</evidence>
<evidence type="ECO:0000256" key="6">
    <source>
        <dbReference type="ARBA" id="ARBA00018724"/>
    </source>
</evidence>
<evidence type="ECO:0000256" key="4">
    <source>
        <dbReference type="ARBA" id="ARBA00006095"/>
    </source>
</evidence>
<dbReference type="Pfam" id="PF00291">
    <property type="entry name" value="PALP"/>
    <property type="match status" value="1"/>
</dbReference>
<keyword evidence="8" id="KW-0822">Tryptophan biosynthesis</keyword>
<dbReference type="EC" id="4.2.1.20" evidence="5"/>